<evidence type="ECO:0000313" key="2">
    <source>
        <dbReference type="Proteomes" id="UP000186141"/>
    </source>
</evidence>
<name>A0A1N7QII1_9RHOB</name>
<evidence type="ECO:0000313" key="1">
    <source>
        <dbReference type="EMBL" id="SIT22675.1"/>
    </source>
</evidence>
<gene>
    <name evidence="1" type="ORF">SAMN05421774_11240</name>
</gene>
<accession>A0A1N7QII1</accession>
<reference evidence="1 2" key="1">
    <citation type="submission" date="2017-01" db="EMBL/GenBank/DDBJ databases">
        <authorList>
            <person name="Mah S.A."/>
            <person name="Swanson W.J."/>
            <person name="Moy G.W."/>
            <person name="Vacquier V.D."/>
        </authorList>
    </citation>
    <scope>NUCLEOTIDE SEQUENCE [LARGE SCALE GENOMIC DNA]</scope>
    <source>
        <strain evidence="1 2">DSM 26375</strain>
    </source>
</reference>
<proteinExistence type="predicted"/>
<keyword evidence="2" id="KW-1185">Reference proteome</keyword>
<dbReference type="OrthoDB" id="7828060at2"/>
<protein>
    <submittedName>
        <fullName evidence="1">Uncharacterized protein</fullName>
    </submittedName>
</protein>
<dbReference type="EMBL" id="FTOT01000012">
    <property type="protein sequence ID" value="SIT22675.1"/>
    <property type="molecule type" value="Genomic_DNA"/>
</dbReference>
<dbReference type="AlphaFoldDB" id="A0A1N7QII1"/>
<sequence length="208" mass="23995">MTAPRLKPVPNDLPEYPVARGVRLDGHSFVKWQHLRWLSSRSFRLCSWEVQGMARALFDLSQLESPVGTLPDDDAELAQMLRVDARRMAELRRMEFGPLRNWCPCLSDGEVRLMHPVVLAQVQDAIERREIHELSKEDKATYQRLKRLREALRGMGLSEHVLADDRLIGRMDDWLKQGCKGNRRATHYEAALMHAVAQGWCEGPMRGR</sequence>
<dbReference type="RefSeq" id="WP_076534022.1">
    <property type="nucleotide sequence ID" value="NZ_BMEH01000012.1"/>
</dbReference>
<dbReference type="Proteomes" id="UP000186141">
    <property type="component" value="Unassembled WGS sequence"/>
</dbReference>
<dbReference type="STRING" id="1086013.SAMN05421774_11240"/>
<organism evidence="1 2">
    <name type="scientific">Gemmobacter megaterium</name>
    <dbReference type="NCBI Taxonomy" id="1086013"/>
    <lineage>
        <taxon>Bacteria</taxon>
        <taxon>Pseudomonadati</taxon>
        <taxon>Pseudomonadota</taxon>
        <taxon>Alphaproteobacteria</taxon>
        <taxon>Rhodobacterales</taxon>
        <taxon>Paracoccaceae</taxon>
        <taxon>Gemmobacter</taxon>
    </lineage>
</organism>